<accession>A0A822Y3L8</accession>
<evidence type="ECO:0000313" key="1">
    <source>
        <dbReference type="EMBL" id="DAD26862.1"/>
    </source>
</evidence>
<organism evidence="1 2">
    <name type="scientific">Nelumbo nucifera</name>
    <name type="common">Sacred lotus</name>
    <dbReference type="NCBI Taxonomy" id="4432"/>
    <lineage>
        <taxon>Eukaryota</taxon>
        <taxon>Viridiplantae</taxon>
        <taxon>Streptophyta</taxon>
        <taxon>Embryophyta</taxon>
        <taxon>Tracheophyta</taxon>
        <taxon>Spermatophyta</taxon>
        <taxon>Magnoliopsida</taxon>
        <taxon>Proteales</taxon>
        <taxon>Nelumbonaceae</taxon>
        <taxon>Nelumbo</taxon>
    </lineage>
</organism>
<evidence type="ECO:0000313" key="2">
    <source>
        <dbReference type="Proteomes" id="UP000607653"/>
    </source>
</evidence>
<keyword evidence="2" id="KW-1185">Reference proteome</keyword>
<dbReference type="Proteomes" id="UP000607653">
    <property type="component" value="Unassembled WGS sequence"/>
</dbReference>
<sequence>MDRQTFLRQIYRVCPFSWSTRKELRMWAPPKLPPWSGSSFPTPGGGGSVFSKLLDAHSCVPELGLTRLIGYNDVRLGIVARGVATM</sequence>
<protein>
    <submittedName>
        <fullName evidence="1">Uncharacterized protein</fullName>
    </submittedName>
</protein>
<proteinExistence type="predicted"/>
<gene>
    <name evidence="1" type="ORF">HUJ06_028330</name>
</gene>
<dbReference type="EMBL" id="DUZY01000002">
    <property type="protein sequence ID" value="DAD26862.1"/>
    <property type="molecule type" value="Genomic_DNA"/>
</dbReference>
<reference evidence="1 2" key="1">
    <citation type="journal article" date="2020" name="Mol. Biol. Evol.">
        <title>Distinct Expression and Methylation Patterns for Genes with Different Fates following a Single Whole-Genome Duplication in Flowering Plants.</title>
        <authorList>
            <person name="Shi T."/>
            <person name="Rahmani R.S."/>
            <person name="Gugger P.F."/>
            <person name="Wang M."/>
            <person name="Li H."/>
            <person name="Zhang Y."/>
            <person name="Li Z."/>
            <person name="Wang Q."/>
            <person name="Van de Peer Y."/>
            <person name="Marchal K."/>
            <person name="Chen J."/>
        </authorList>
    </citation>
    <scope>NUCLEOTIDE SEQUENCE [LARGE SCALE GENOMIC DNA]</scope>
    <source>
        <tissue evidence="1">Leaf</tissue>
    </source>
</reference>
<name>A0A822Y3L8_NELNU</name>
<dbReference type="AlphaFoldDB" id="A0A822Y3L8"/>
<comment type="caution">
    <text evidence="1">The sequence shown here is derived from an EMBL/GenBank/DDBJ whole genome shotgun (WGS) entry which is preliminary data.</text>
</comment>